<evidence type="ECO:0000313" key="6">
    <source>
        <dbReference type="EMBL" id="HGW29498.1"/>
    </source>
</evidence>
<dbReference type="EMBL" id="DSRT01000055">
    <property type="protein sequence ID" value="HGW29498.1"/>
    <property type="molecule type" value="Genomic_DNA"/>
</dbReference>
<dbReference type="GO" id="GO:0006313">
    <property type="term" value="P:DNA transposition"/>
    <property type="evidence" value="ECO:0007669"/>
    <property type="project" value="InterPro"/>
</dbReference>
<evidence type="ECO:0008006" key="7">
    <source>
        <dbReference type="Google" id="ProtNLM"/>
    </source>
</evidence>
<comment type="function">
    <text evidence="1">Required for the transposition of the insertion element.</text>
</comment>
<comment type="caution">
    <text evidence="6">The sequence shown here is derived from an EMBL/GenBank/DDBJ whole genome shotgun (WGS) entry which is preliminary data.</text>
</comment>
<reference evidence="6" key="1">
    <citation type="journal article" date="2020" name="mSystems">
        <title>Genome- and Community-Level Interaction Insights into Carbon Utilization and Element Cycling Functions of Hydrothermarchaeota in Hydrothermal Sediment.</title>
        <authorList>
            <person name="Zhou Z."/>
            <person name="Liu Y."/>
            <person name="Xu W."/>
            <person name="Pan J."/>
            <person name="Luo Z.H."/>
            <person name="Li M."/>
        </authorList>
    </citation>
    <scope>NUCLEOTIDE SEQUENCE [LARGE SCALE GENOMIC DNA]</scope>
    <source>
        <strain evidence="6">SpSt-417</strain>
    </source>
</reference>
<evidence type="ECO:0000256" key="3">
    <source>
        <dbReference type="ARBA" id="ARBA00022578"/>
    </source>
</evidence>
<dbReference type="AlphaFoldDB" id="A0A7C4XSX6"/>
<dbReference type="GO" id="GO:0004803">
    <property type="term" value="F:transposase activity"/>
    <property type="evidence" value="ECO:0007669"/>
    <property type="project" value="InterPro"/>
</dbReference>
<organism evidence="6">
    <name type="scientific">candidate division WWE3 bacterium</name>
    <dbReference type="NCBI Taxonomy" id="2053526"/>
    <lineage>
        <taxon>Bacteria</taxon>
        <taxon>Katanobacteria</taxon>
    </lineage>
</organism>
<comment type="similarity">
    <text evidence="2">Belongs to the transposase mutator family.</text>
</comment>
<keyword evidence="3" id="KW-0815">Transposition</keyword>
<accession>A0A7C4XSX6</accession>
<keyword evidence="5" id="KW-0233">DNA recombination</keyword>
<dbReference type="Pfam" id="PF00872">
    <property type="entry name" value="Transposase_mut"/>
    <property type="match status" value="1"/>
</dbReference>
<sequence>MRKELTNLHLDGISFRKVTKRLLKDGSNIYRTAKDFLQKVISNLELTIKYTDMSKYSGYLEVDGTYISIKGFRRKAVLIWGIDYQTHDISHYIITPSENYQAMVVYFKRLRMLGYNLRYLVCDDNEATKMAARHIYPKVIIQTCLKHYRESMKRDLGLKTSDYYLDFYLRIEHLFKGRLAWWEMLPEVAKIHNEFGDDARCEYWLTDIMQRKEELTAYHNFEDTPNTTNLIEAYNSHLKGRLRSIKGFKTLKSAKLWINGYIVKRRLSNFTSCGKKFKHLNGFCSLQKVLKSYQKLPKIF</sequence>
<keyword evidence="4" id="KW-0238">DNA-binding</keyword>
<name>A0A7C4XSX6_UNCKA</name>
<dbReference type="InterPro" id="IPR001207">
    <property type="entry name" value="Transposase_mutator"/>
</dbReference>
<protein>
    <recommendedName>
        <fullName evidence="7">Transposase</fullName>
    </recommendedName>
</protein>
<dbReference type="GO" id="GO:0003677">
    <property type="term" value="F:DNA binding"/>
    <property type="evidence" value="ECO:0007669"/>
    <property type="project" value="UniProtKB-KW"/>
</dbReference>
<evidence type="ECO:0000256" key="2">
    <source>
        <dbReference type="ARBA" id="ARBA00010961"/>
    </source>
</evidence>
<proteinExistence type="inferred from homology"/>
<evidence type="ECO:0000256" key="5">
    <source>
        <dbReference type="ARBA" id="ARBA00023172"/>
    </source>
</evidence>
<gene>
    <name evidence="6" type="ORF">ENR63_01060</name>
</gene>
<evidence type="ECO:0000256" key="4">
    <source>
        <dbReference type="ARBA" id="ARBA00023125"/>
    </source>
</evidence>
<evidence type="ECO:0000256" key="1">
    <source>
        <dbReference type="ARBA" id="ARBA00002190"/>
    </source>
</evidence>